<feature type="region of interest" description="Disordered" evidence="1">
    <location>
        <begin position="36"/>
        <end position="57"/>
    </location>
</feature>
<evidence type="ECO:0000313" key="3">
    <source>
        <dbReference type="EMBL" id="TQR85994.1"/>
    </source>
</evidence>
<accession>A0A544W166</accession>
<evidence type="ECO:0008006" key="5">
    <source>
        <dbReference type="Google" id="ProtNLM"/>
    </source>
</evidence>
<feature type="chain" id="PRO_5022094513" description="DUF5666 domain-containing protein" evidence="2">
    <location>
        <begin position="24"/>
        <end position="145"/>
    </location>
</feature>
<evidence type="ECO:0000313" key="4">
    <source>
        <dbReference type="Proteomes" id="UP000315759"/>
    </source>
</evidence>
<reference evidence="3 4" key="1">
    <citation type="submission" date="2018-10" db="EMBL/GenBank/DDBJ databases">
        <title>Draft genome of Mycobacterium hodleri strain B.</title>
        <authorList>
            <person name="Amande T.J."/>
            <person name="Mcgenity T.J."/>
        </authorList>
    </citation>
    <scope>NUCLEOTIDE SEQUENCE [LARGE SCALE GENOMIC DNA]</scope>
    <source>
        <strain evidence="3 4">B</strain>
    </source>
</reference>
<keyword evidence="4" id="KW-1185">Reference proteome</keyword>
<organism evidence="3 4">
    <name type="scientific">Mycolicibacterium hodleri</name>
    <dbReference type="NCBI Taxonomy" id="49897"/>
    <lineage>
        <taxon>Bacteria</taxon>
        <taxon>Bacillati</taxon>
        <taxon>Actinomycetota</taxon>
        <taxon>Actinomycetes</taxon>
        <taxon>Mycobacteriales</taxon>
        <taxon>Mycobacteriaceae</taxon>
        <taxon>Mycolicibacterium</taxon>
    </lineage>
</organism>
<protein>
    <recommendedName>
        <fullName evidence="5">DUF5666 domain-containing protein</fullName>
    </recommendedName>
</protein>
<evidence type="ECO:0000256" key="2">
    <source>
        <dbReference type="SAM" id="SignalP"/>
    </source>
</evidence>
<proteinExistence type="predicted"/>
<dbReference type="EMBL" id="VIFX01000016">
    <property type="protein sequence ID" value="TQR85994.1"/>
    <property type="molecule type" value="Genomic_DNA"/>
</dbReference>
<comment type="caution">
    <text evidence="3">The sequence shown here is derived from an EMBL/GenBank/DDBJ whole genome shotgun (WGS) entry which is preliminary data.</text>
</comment>
<dbReference type="Proteomes" id="UP000315759">
    <property type="component" value="Unassembled WGS sequence"/>
</dbReference>
<keyword evidence="2" id="KW-0732">Signal</keyword>
<feature type="signal peptide" evidence="2">
    <location>
        <begin position="1"/>
        <end position="23"/>
    </location>
</feature>
<sequence>MRKTIGAVAVAAAVAGVGGAAIAAATETGYHPNSGGFGGFGGPAGPPPAAHHTSSDPLSLHGEYVVADDGAFETRITQTGKITAISPTSVTARSADGFSQTYVIHEVEGASAPPFAVGDPVVITATRKGETATVSTMGPPLSPGI</sequence>
<gene>
    <name evidence="3" type="ORF">D8S82_14145</name>
</gene>
<name>A0A544W166_9MYCO</name>
<dbReference type="AlphaFoldDB" id="A0A544W166"/>
<evidence type="ECO:0000256" key="1">
    <source>
        <dbReference type="SAM" id="MobiDB-lite"/>
    </source>
</evidence>